<dbReference type="SUPFAM" id="SSF49464">
    <property type="entry name" value="Carboxypeptidase regulatory domain-like"/>
    <property type="match status" value="1"/>
</dbReference>
<protein>
    <submittedName>
        <fullName evidence="2">CarboxypepD_reg-like domain-containing protein</fullName>
    </submittedName>
</protein>
<evidence type="ECO:0000313" key="2">
    <source>
        <dbReference type="EMBL" id="SEG41088.1"/>
    </source>
</evidence>
<dbReference type="AlphaFoldDB" id="A0A1H5ZX52"/>
<keyword evidence="3" id="KW-1185">Reference proteome</keyword>
<dbReference type="OrthoDB" id="983143at2"/>
<dbReference type="Gene3D" id="2.60.40.1120">
    <property type="entry name" value="Carboxypeptidase-like, regulatory domain"/>
    <property type="match status" value="1"/>
</dbReference>
<keyword evidence="1" id="KW-0732">Signal</keyword>
<gene>
    <name evidence="2" type="ORF">SAMN04488130_11278</name>
</gene>
<reference evidence="3" key="1">
    <citation type="submission" date="2016-10" db="EMBL/GenBank/DDBJ databases">
        <authorList>
            <person name="Varghese N."/>
            <person name="Submissions S."/>
        </authorList>
    </citation>
    <scope>NUCLEOTIDE SEQUENCE [LARGE SCALE GENOMIC DNA]</scope>
    <source>
        <strain evidence="3">CGMCC 1.9230</strain>
    </source>
</reference>
<dbReference type="Proteomes" id="UP000236737">
    <property type="component" value="Unassembled WGS sequence"/>
</dbReference>
<dbReference type="InterPro" id="IPR008969">
    <property type="entry name" value="CarboxyPept-like_regulatory"/>
</dbReference>
<evidence type="ECO:0000256" key="1">
    <source>
        <dbReference type="SAM" id="SignalP"/>
    </source>
</evidence>
<proteinExistence type="predicted"/>
<organism evidence="2 3">
    <name type="scientific">Flavobacterium urumqiense</name>
    <dbReference type="NCBI Taxonomy" id="935224"/>
    <lineage>
        <taxon>Bacteria</taxon>
        <taxon>Pseudomonadati</taxon>
        <taxon>Bacteroidota</taxon>
        <taxon>Flavobacteriia</taxon>
        <taxon>Flavobacteriales</taxon>
        <taxon>Flavobacteriaceae</taxon>
        <taxon>Flavobacterium</taxon>
    </lineage>
</organism>
<dbReference type="Pfam" id="PF18939">
    <property type="entry name" value="DUF5686"/>
    <property type="match status" value="1"/>
</dbReference>
<dbReference type="Pfam" id="PF13715">
    <property type="entry name" value="CarbopepD_reg_2"/>
    <property type="match status" value="1"/>
</dbReference>
<evidence type="ECO:0000313" key="3">
    <source>
        <dbReference type="Proteomes" id="UP000236737"/>
    </source>
</evidence>
<accession>A0A1H5ZX52</accession>
<feature type="signal peptide" evidence="1">
    <location>
        <begin position="1"/>
        <end position="18"/>
    </location>
</feature>
<feature type="chain" id="PRO_5009292057" evidence="1">
    <location>
        <begin position="19"/>
        <end position="828"/>
    </location>
</feature>
<dbReference type="InterPro" id="IPR043741">
    <property type="entry name" value="DUF5686"/>
</dbReference>
<name>A0A1H5ZX52_9FLAO</name>
<dbReference type="RefSeq" id="WP_104000636.1">
    <property type="nucleotide sequence ID" value="NZ_FNVP01000012.1"/>
</dbReference>
<dbReference type="EMBL" id="FNVP01000012">
    <property type="protein sequence ID" value="SEG41088.1"/>
    <property type="molecule type" value="Genomic_DNA"/>
</dbReference>
<sequence length="828" mass="94913">MKIAYLFLLLFLSFYSNAQIKGTITDVKGNPLPYVTIFQEETYNGTTSNEQGKYELKIRKTGSYILVFKFLGYQTKREIVSIKEFPFLLNVTLSEENFTLNEVIINKKNNPAIAIIKNAIASKKENSEKTARFTADFYSRGLFKIKDLPKKIMGMKVDIGDNMALNLDSTGSGILYLSETVSKIAFEKPNNLKEKIVASRISGNNKGYSYNTAKSSTYDFYNNTLEFGVNMISPIADNAFNYYKFKLEGTFFENNQQINKIKVTSKRDKEPVFEGYIYIIDDSFAIYAVDLDIKGYRMKNEFTDVMTLKQNFSYNSKNKIWSKNSQSLAFNAGAFGVKFSGKFNYVYSNYEFPLSFEKKTFGNEILSFETNANKKEDAFWNNIRPIPLTIEESNDYIKKDSLQTIRKSQKYMDSIDAKNNKFKFMDLIMGYDYKNTFKKHSFKYNGLLDLSSLSFNTVQGHSLSSGFSFKNWDEEKGKNTSISTTINYGFSEDRLRVTGELSHRFNNQDYATLNLSGGNTVKQFNAEQPISNIINSISSLAFKNNYMKLYNLEFAAISYSQDIANGVNLNGKIEYQQRKPLFNNTDFSYFNKNDLYSSNNPLAPADFTSSAFEKHHLTKVNLLAKINFGNKYSSRPDGKFNIRNNKYPTLYLGYEKAIAANEKKYEFDHFNARLTYDLTLGNKGVLGLNLKVGKFLNADNIAFIDYKHFNGNQTHIVQTERYLNVFNLLPYYSNSTNDSYFEAHIEHNDKGYIMNKIPILNKLKSTLVIGFHTLAIPNSKPYSEFTAGLDNLGFGKFKLFRVDYVRSYQNGYKGDGVVFGLKILNVLE</sequence>